<gene>
    <name evidence="1" type="ORF">COOX1_3230</name>
</gene>
<dbReference type="EMBL" id="LR792683">
    <property type="protein sequence ID" value="CAB3395984.1"/>
    <property type="molecule type" value="Genomic_DNA"/>
</dbReference>
<proteinExistence type="predicted"/>
<dbReference type="GO" id="GO:0032259">
    <property type="term" value="P:methylation"/>
    <property type="evidence" value="ECO:0007669"/>
    <property type="project" value="UniProtKB-KW"/>
</dbReference>
<name>A0A6F9EFB1_9BACL</name>
<reference evidence="1 2" key="1">
    <citation type="submission" date="2020-04" db="EMBL/GenBank/DDBJ databases">
        <authorList>
            <person name="Hogendoorn C."/>
        </authorList>
    </citation>
    <scope>NUCLEOTIDE SEQUENCE [LARGE SCALE GENOMIC DNA]</scope>
    <source>
        <strain evidence="1">COOX1</strain>
    </source>
</reference>
<dbReference type="Proteomes" id="UP000502196">
    <property type="component" value="Chromosome"/>
</dbReference>
<protein>
    <submittedName>
        <fullName evidence="1">Site-specific DNA-methyltransferase (Adenine-specific)/adenine-specific DNA-methyltransferase</fullName>
    </submittedName>
</protein>
<accession>A0A6F9EFB1</accession>
<keyword evidence="1" id="KW-0808">Transferase</keyword>
<evidence type="ECO:0000313" key="1">
    <source>
        <dbReference type="EMBL" id="CAB3395984.1"/>
    </source>
</evidence>
<keyword evidence="1" id="KW-0489">Methyltransferase</keyword>
<evidence type="ECO:0000313" key="2">
    <source>
        <dbReference type="Proteomes" id="UP000502196"/>
    </source>
</evidence>
<organism evidence="1 2">
    <name type="scientific">Kyrpidia spormannii</name>
    <dbReference type="NCBI Taxonomy" id="2055160"/>
    <lineage>
        <taxon>Bacteria</taxon>
        <taxon>Bacillati</taxon>
        <taxon>Bacillota</taxon>
        <taxon>Bacilli</taxon>
        <taxon>Bacillales</taxon>
        <taxon>Alicyclobacillaceae</taxon>
        <taxon>Kyrpidia</taxon>
    </lineage>
</organism>
<dbReference type="AlphaFoldDB" id="A0A6F9EFB1"/>
<sequence>MKPFTLYNAGLYDFSRLKELPWEQWRLFALNLFECRDCPHRVAGVELDGYRGNDDVLVFNYLINGGVVLDYGFIDDLHAQIGGRIGARFFIIAPAASVAFLEDYVDKGSTRYYILRIPYSIINELHSRDFTAIMQPIDEAEVNSTVEAVGFDFIRQPLVECEYYFKEDKKSKSLDAVIKIKTFKSKAMAKGASQKENLETLSIVLIDYDYPFDPKRGGKEPPPPFEMDTVFYAKEIQALNWEIHVPFRLLGQYVMLTYIDIYGNEYTEIKGLNEFKEVCHA</sequence>
<dbReference type="GO" id="GO:0008168">
    <property type="term" value="F:methyltransferase activity"/>
    <property type="evidence" value="ECO:0007669"/>
    <property type="project" value="UniProtKB-KW"/>
</dbReference>